<organismHost>
    <name type="scientific">Ornithodoros moubata</name>
    <name type="common">Soft tick</name>
    <name type="synonym">Argasid tick</name>
    <dbReference type="NCBI Taxonomy" id="6938"/>
</organismHost>
<protein>
    <recommendedName>
        <fullName evidence="6">Ribonucleoside-diphosphate reductase</fullName>
        <ecNumber evidence="6">1.17.4.1</ecNumber>
    </recommendedName>
</protein>
<dbReference type="SUPFAM" id="SSF48168">
    <property type="entry name" value="R1 subunit of ribonucleotide reductase, N-terminal domain"/>
    <property type="match status" value="1"/>
</dbReference>
<gene>
    <name evidence="8" type="ORF">F778R</name>
</gene>
<dbReference type="PROSITE" id="PS00089">
    <property type="entry name" value="RIBORED_LARGE"/>
    <property type="match status" value="1"/>
</dbReference>
<evidence type="ECO:0000256" key="2">
    <source>
        <dbReference type="ARBA" id="ARBA00022518"/>
    </source>
</evidence>
<dbReference type="Proteomes" id="UP000422855">
    <property type="component" value="Segment"/>
</dbReference>
<dbReference type="Pfam" id="PF00317">
    <property type="entry name" value="Ribonuc_red_lgN"/>
    <property type="match status" value="1"/>
</dbReference>
<dbReference type="GO" id="GO:0005524">
    <property type="term" value="F:ATP binding"/>
    <property type="evidence" value="ECO:0007669"/>
    <property type="project" value="InterPro"/>
</dbReference>
<dbReference type="GO" id="GO:0009263">
    <property type="term" value="P:deoxyribonucleotide biosynthetic process"/>
    <property type="evidence" value="ECO:0007669"/>
    <property type="project" value="UniProtKB-KW"/>
</dbReference>
<dbReference type="EMBL" id="MN336500">
    <property type="protein sequence ID" value="QGM12827.2"/>
    <property type="molecule type" value="Genomic_DNA"/>
</dbReference>
<dbReference type="InterPro" id="IPR039718">
    <property type="entry name" value="Rrm1"/>
</dbReference>
<dbReference type="PANTHER" id="PTHR11573:SF6">
    <property type="entry name" value="RIBONUCLEOSIDE-DIPHOSPHATE REDUCTASE LARGE SUBUNIT"/>
    <property type="match status" value="1"/>
</dbReference>
<feature type="domain" description="Ribonucleotide reductase large subunit" evidence="7">
    <location>
        <begin position="595"/>
        <end position="616"/>
    </location>
</feature>
<dbReference type="GO" id="GO:0004748">
    <property type="term" value="F:ribonucleoside-diphosphate reductase activity, thioredoxin disulfide as acceptor"/>
    <property type="evidence" value="ECO:0007669"/>
    <property type="project" value="UniProtKB-EC"/>
</dbReference>
<accession>A0A856Z1M8</accession>
<evidence type="ECO:0000256" key="4">
    <source>
        <dbReference type="ARBA" id="ARBA00023002"/>
    </source>
</evidence>
<keyword evidence="2" id="KW-0244">Early protein</keyword>
<dbReference type="PRINTS" id="PR01183">
    <property type="entry name" value="RIBORDTASEM1"/>
</dbReference>
<dbReference type="Gene3D" id="3.20.70.20">
    <property type="match status" value="1"/>
</dbReference>
<evidence type="ECO:0000256" key="5">
    <source>
        <dbReference type="ARBA" id="ARBA00025859"/>
    </source>
</evidence>
<dbReference type="InterPro" id="IPR013509">
    <property type="entry name" value="RNR_lsu_N"/>
</dbReference>
<dbReference type="EC" id="1.17.4.1" evidence="6"/>
<evidence type="ECO:0000313" key="8">
    <source>
        <dbReference type="EMBL" id="QGM12827.2"/>
    </source>
</evidence>
<keyword evidence="3" id="KW-0021">Allosteric enzyme</keyword>
<dbReference type="SUPFAM" id="SSF51998">
    <property type="entry name" value="PFL-like glycyl radical enzymes"/>
    <property type="match status" value="1"/>
</dbReference>
<organismHost>
    <name type="scientific">Potamochoerus larvatus</name>
    <name type="common">Bushpig</name>
    <dbReference type="NCBI Taxonomy" id="273792"/>
</organismHost>
<evidence type="ECO:0000259" key="7">
    <source>
        <dbReference type="PROSITE" id="PS00089"/>
    </source>
</evidence>
<organismHost>
    <name type="scientific">Sus scrofa</name>
    <name type="common">Pig</name>
    <dbReference type="NCBI Taxonomy" id="9823"/>
</organismHost>
<evidence type="ECO:0000256" key="1">
    <source>
        <dbReference type="ARBA" id="ARBA00010406"/>
    </source>
</evidence>
<dbReference type="InterPro" id="IPR008926">
    <property type="entry name" value="RNR_R1-su_N"/>
</dbReference>
<dbReference type="InterPro" id="IPR013346">
    <property type="entry name" value="NrdE_NrdA_C"/>
</dbReference>
<name>A0A856Z1M8_ASF</name>
<comment type="catalytic activity">
    <reaction evidence="6">
        <text>a 2'-deoxyribonucleoside 5'-diphosphate + [thioredoxin]-disulfide + H2O = a ribonucleoside 5'-diphosphate + [thioredoxin]-dithiol</text>
        <dbReference type="Rhea" id="RHEA:23252"/>
        <dbReference type="Rhea" id="RHEA-COMP:10698"/>
        <dbReference type="Rhea" id="RHEA-COMP:10700"/>
        <dbReference type="ChEBI" id="CHEBI:15377"/>
        <dbReference type="ChEBI" id="CHEBI:29950"/>
        <dbReference type="ChEBI" id="CHEBI:50058"/>
        <dbReference type="ChEBI" id="CHEBI:57930"/>
        <dbReference type="ChEBI" id="CHEBI:73316"/>
        <dbReference type="EC" id="1.17.4.1"/>
    </reaction>
</comment>
<comment type="similarity">
    <text evidence="1 6">Belongs to the ribonucleoside diphosphate reductase large chain family.</text>
</comment>
<evidence type="ECO:0000256" key="6">
    <source>
        <dbReference type="RuleBase" id="RU003410"/>
    </source>
</evidence>
<keyword evidence="6" id="KW-0215">Deoxyribonucleotide synthesis</keyword>
<comment type="function">
    <text evidence="6">Provides the precursors necessary for DNA synthesis. Catalyzes the biosynthesis of deoxyribonucleotides from the corresponding ribonucleotides.</text>
</comment>
<dbReference type="PANTHER" id="PTHR11573">
    <property type="entry name" value="RIBONUCLEOSIDE-DIPHOSPHATE REDUCTASE LARGE CHAIN"/>
    <property type="match status" value="1"/>
</dbReference>
<dbReference type="NCBIfam" id="TIGR02506">
    <property type="entry name" value="NrdE_NrdA"/>
    <property type="match status" value="1"/>
</dbReference>
<reference evidence="8 9" key="1">
    <citation type="submission" date="2019-08" db="EMBL/GenBank/DDBJ databases">
        <authorList>
            <person name="Ndlovu S.S."/>
            <person name="Malesa R."/>
        </authorList>
    </citation>
    <scope>NUCLEOTIDE SEQUENCE [LARGE SCALE GENOMIC DNA]</scope>
    <source>
        <strain evidence="8">RSA_2_2008</strain>
    </source>
</reference>
<sequence>MAAMQTFCIETLVTDVYGKALNVDLDRLSQAQIKYTLQELISYCSALTILHYDYSTLAARLSVYQLHQSTASSFSKAVRLQAAQSCSRLSPQFVDVVYKYKAIFDSYIDYNRDYKLSLLGIETMKNSYLLKNKDGVIMERPQDAYMRVAIMIYGMGKVVNIKMILLTYDLLSQHIITHASPTMFNAGTKKPQLSSCFLLNVNDNLENLYDMVKTAGIISGGGGGIGLCLSGIRAKNSFISGSGLRSNGIQNYIMLQNASQCYANQGGLRPGAYAVYLELWHQDIFTFLEMPRLKGQMAEQRLNAPNLKYGLWVPDLFMEILEDQIHNRGDGRWYLFSPDQAPNLHKVFDLERSQHENAHREFKKLYYQYVAEKRYTGVTTAKEIIKAWFKTVIQVGNPYIGFKDAINRKSNLSHVGTITNSNLCIEVTIPCWEGDKAEQGVCNLAAVNLAAFIRENGYDYRGLIEASGNVTENLDNIIDNGYYPTEATRRSNMRHRPIGIGVFGLADVFASLKMKFGSPEAIAMDEAIHAALYYGAMRRSIELAKEKGSHPSFPGSAASKGLLQPDLWVRCGDLISSWEERVAQTTQGILTRKSWWQLRLAAMQGVRNGYLTALMPTATSSNSTGKNECFEPFTSNLYTRRTLSGEFIVLNKYLIDDLKEINLWTEAIQLQLLNAGGSIQHILDIPAEIRDRYKTSREMNQKILTKHAAARNPFVSQSMSLNYYFYEPELSQVLTVLVLGWKKGLTTGSYYCHFSPGAGTQKKIIRNSEKACNADCEACLL</sequence>
<organismHost>
    <name type="scientific">Phacochoerus africanus</name>
    <name type="common">Warthog</name>
    <dbReference type="NCBI Taxonomy" id="41426"/>
</organismHost>
<organismHost>
    <name type="scientific">Phacochoerus aethiopicus</name>
    <name type="common">Warthog</name>
    <dbReference type="NCBI Taxonomy" id="85517"/>
</organismHost>
<dbReference type="InterPro" id="IPR000788">
    <property type="entry name" value="RNR_lg_C"/>
</dbReference>
<organismHost>
    <name type="scientific">Ornithodoros</name>
    <name type="common">relapsing fever ticks</name>
    <dbReference type="NCBI Taxonomy" id="6937"/>
</organismHost>
<comment type="subunit">
    <text evidence="5">Heterotetramer composed of a homodimer of the large subunit (R1) and a homodimer of the small subunit (R2). Larger multisubunit protein complex are also active, composed of (R1)n(R2)n.</text>
</comment>
<dbReference type="Pfam" id="PF02867">
    <property type="entry name" value="Ribonuc_red_lgC"/>
    <property type="match status" value="1"/>
</dbReference>
<organism evidence="8 9">
    <name type="scientific">African swine fever virus</name>
    <name type="common">ASFV</name>
    <dbReference type="NCBI Taxonomy" id="10497"/>
    <lineage>
        <taxon>Viruses</taxon>
        <taxon>Varidnaviria</taxon>
        <taxon>Bamfordvirae</taxon>
        <taxon>Nucleocytoviricota</taxon>
        <taxon>Pokkesviricetes</taxon>
        <taxon>Asfuvirales</taxon>
        <taxon>Asfarviridae</taxon>
        <taxon>Asfivirus</taxon>
        <taxon>Asfivirus haemorrhagiae</taxon>
    </lineage>
</organism>
<evidence type="ECO:0000313" key="9">
    <source>
        <dbReference type="Proteomes" id="UP000422855"/>
    </source>
</evidence>
<evidence type="ECO:0000256" key="3">
    <source>
        <dbReference type="ARBA" id="ARBA00022533"/>
    </source>
</evidence>
<dbReference type="UniPathway" id="UPA00326"/>
<proteinExistence type="inferred from homology"/>
<keyword evidence="4 6" id="KW-0560">Oxidoreductase</keyword>